<proteinExistence type="predicted"/>
<protein>
    <submittedName>
        <fullName evidence="1">Uncharacterized protein</fullName>
    </submittedName>
</protein>
<reference evidence="1" key="1">
    <citation type="submission" date="2016-04" db="EMBL/GenBank/DDBJ databases">
        <authorList>
            <person name="Evans L.H."/>
            <person name="Alamgir A."/>
            <person name="Owens N."/>
            <person name="Weber N.D."/>
            <person name="Virtaneva K."/>
            <person name="Barbian K."/>
            <person name="Babar A."/>
            <person name="Rosenke K."/>
        </authorList>
    </citation>
    <scope>NUCLEOTIDE SEQUENCE</scope>
    <source>
        <strain evidence="1">86</strain>
    </source>
</reference>
<gene>
    <name evidence="1" type="ORF">KL86DPRO_11564</name>
</gene>
<accession>A0A212JIP5</accession>
<dbReference type="AlphaFoldDB" id="A0A212JIP5"/>
<evidence type="ECO:0000313" key="1">
    <source>
        <dbReference type="EMBL" id="SBV99323.1"/>
    </source>
</evidence>
<name>A0A212JIP5_9DELT</name>
<organism evidence="1">
    <name type="scientific">uncultured delta proteobacterium</name>
    <dbReference type="NCBI Taxonomy" id="34034"/>
    <lineage>
        <taxon>Bacteria</taxon>
        <taxon>Deltaproteobacteria</taxon>
        <taxon>environmental samples</taxon>
    </lineage>
</organism>
<dbReference type="EMBL" id="FLUQ01000001">
    <property type="protein sequence ID" value="SBV99323.1"/>
    <property type="molecule type" value="Genomic_DNA"/>
</dbReference>
<sequence>MQKNIAHLMCAYRVRCPVFLQSSLLSLAARVELAKIIHIFPKKISCRRGPHAAKRLSYRYYLVRDHHVPQYSG</sequence>